<dbReference type="RefSeq" id="WP_062537386.1">
    <property type="nucleotide sequence ID" value="NZ_DF970235.1"/>
</dbReference>
<sequence>MTLAAGKLNRRITIQQRTAGQDAAGQPVLTWADVASVWANVAGDTGLHTIRASGDLPAPVKRYSFRIRYRDGLNEGMRVVLGGQNFDIKTVRMDFAGRVWTDLVCELGANDG</sequence>
<dbReference type="InterPro" id="IPR038666">
    <property type="entry name" value="SSP1_head-tail_sf"/>
</dbReference>
<dbReference type="AlphaFoldDB" id="A0A0K8QQZ7"/>
<dbReference type="Proteomes" id="UP000253740">
    <property type="component" value="Unassembled WGS sequence"/>
</dbReference>
<evidence type="ECO:0000313" key="2">
    <source>
        <dbReference type="EMBL" id="GAP66797.1"/>
    </source>
</evidence>
<accession>A0A0K8QQZ7</accession>
<dbReference type="EMBL" id="DF952378">
    <property type="protein sequence ID" value="GAN43858.1"/>
    <property type="molecule type" value="Genomic_DNA"/>
</dbReference>
<gene>
    <name evidence="1" type="ORF">MBSD_0371</name>
    <name evidence="2" type="ORF">MBSD_n2112</name>
</gene>
<dbReference type="STRING" id="1475481.GCA_000953855_02160"/>
<reference evidence="1" key="1">
    <citation type="submission" date="2015-03" db="EMBL/GenBank/DDBJ databases">
        <title>Draft genome sequence of Mizugakiibacter sediminis skMP5.</title>
        <authorList>
            <person name="Watanabe T."/>
            <person name="Kojima H."/>
            <person name="Fukui M."/>
        </authorList>
    </citation>
    <scope>NUCLEOTIDE SEQUENCE</scope>
    <source>
        <strain evidence="1">SkMP5</strain>
    </source>
</reference>
<organism evidence="2">
    <name type="scientific">Mizugakiibacter sediminis</name>
    <dbReference type="NCBI Taxonomy" id="1475481"/>
    <lineage>
        <taxon>Bacteria</taxon>
        <taxon>Pseudomonadati</taxon>
        <taxon>Pseudomonadota</taxon>
        <taxon>Gammaproteobacteria</taxon>
        <taxon>Lysobacterales</taxon>
        <taxon>Rhodanobacteraceae</taxon>
        <taxon>Mizugakiibacter</taxon>
    </lineage>
</organism>
<dbReference type="OrthoDB" id="8640229at2"/>
<name>A0A0K8QQZ7_9GAMM</name>
<evidence type="ECO:0000313" key="3">
    <source>
        <dbReference type="Proteomes" id="UP000253740"/>
    </source>
</evidence>
<dbReference type="Gene3D" id="2.40.10.270">
    <property type="entry name" value="Bacteriophage SPP1 head-tail adaptor protein"/>
    <property type="match status" value="1"/>
</dbReference>
<proteinExistence type="predicted"/>
<protein>
    <submittedName>
        <fullName evidence="1">Head-tail adaptor protein</fullName>
    </submittedName>
    <submittedName>
        <fullName evidence="2">Phage head-tail adaptor</fullName>
    </submittedName>
</protein>
<dbReference type="EMBL" id="DF970235">
    <property type="protein sequence ID" value="GAP66797.1"/>
    <property type="molecule type" value="Genomic_DNA"/>
</dbReference>
<reference evidence="2" key="2">
    <citation type="submission" date="2015-08" db="EMBL/GenBank/DDBJ databases">
        <title>Complete DNA Sequence of Pseudomonas syringae pv. actinidiae, the Causal Agent of Kiwifruit Canker Disease.</title>
        <authorList>
            <person name="Rikkerink E.H.A."/>
            <person name="Fineran P.C."/>
        </authorList>
    </citation>
    <scope>NUCLEOTIDE SEQUENCE</scope>
    <source>
        <strain evidence="2">SkMP5</strain>
    </source>
</reference>
<dbReference type="HOGENOM" id="CLU_147810_2_1_6"/>
<keyword evidence="3" id="KW-1185">Reference proteome</keyword>
<evidence type="ECO:0000313" key="1">
    <source>
        <dbReference type="EMBL" id="GAN43858.1"/>
    </source>
</evidence>
<dbReference type="Pfam" id="PF05521">
    <property type="entry name" value="Phage_HCP"/>
    <property type="match status" value="1"/>
</dbReference>
<dbReference type="NCBIfam" id="TIGR01563">
    <property type="entry name" value="gp16_SPP1"/>
    <property type="match status" value="1"/>
</dbReference>
<dbReference type="InterPro" id="IPR008767">
    <property type="entry name" value="Phage_SPP1_head-tail_adaptor"/>
</dbReference>